<name>A0ABS0YBP1_9BACT</name>
<reference evidence="2 3" key="1">
    <citation type="submission" date="2020-12" db="EMBL/GenBank/DDBJ databases">
        <title>Geomonas sp. Red421, isolated from paddy soil.</title>
        <authorList>
            <person name="Xu Z."/>
            <person name="Zhang Z."/>
            <person name="Masuda Y."/>
            <person name="Itoh H."/>
            <person name="Senoo K."/>
        </authorList>
    </citation>
    <scope>NUCLEOTIDE SEQUENCE [LARGE SCALE GENOMIC DNA]</scope>
    <source>
        <strain evidence="2 3">Red421</strain>
    </source>
</reference>
<evidence type="ECO:0000256" key="1">
    <source>
        <dbReference type="SAM" id="Phobius"/>
    </source>
</evidence>
<keyword evidence="1" id="KW-0472">Membrane</keyword>
<evidence type="ECO:0000313" key="3">
    <source>
        <dbReference type="Proteomes" id="UP000614714"/>
    </source>
</evidence>
<keyword evidence="1" id="KW-1133">Transmembrane helix</keyword>
<dbReference type="InterPro" id="IPR007462">
    <property type="entry name" value="COV1-like"/>
</dbReference>
<gene>
    <name evidence="2" type="ORF">JFN91_05790</name>
</gene>
<dbReference type="RefSeq" id="WP_199388237.1">
    <property type="nucleotide sequence ID" value="NZ_JAEMHL010000002.1"/>
</dbReference>
<feature type="transmembrane region" description="Helical" evidence="1">
    <location>
        <begin position="12"/>
        <end position="36"/>
    </location>
</feature>
<dbReference type="PANTHER" id="PTHR31876:SF26">
    <property type="entry name" value="PROTEIN LIKE COV 2"/>
    <property type="match status" value="1"/>
</dbReference>
<feature type="transmembrane region" description="Helical" evidence="1">
    <location>
        <begin position="56"/>
        <end position="77"/>
    </location>
</feature>
<comment type="caution">
    <text evidence="2">The sequence shown here is derived from an EMBL/GenBank/DDBJ whole genome shotgun (WGS) entry which is preliminary data.</text>
</comment>
<protein>
    <submittedName>
        <fullName evidence="2">DUF502 domain-containing protein</fullName>
    </submittedName>
</protein>
<evidence type="ECO:0000313" key="2">
    <source>
        <dbReference type="EMBL" id="MBJ6749718.1"/>
    </source>
</evidence>
<dbReference type="Proteomes" id="UP000614714">
    <property type="component" value="Unassembled WGS sequence"/>
</dbReference>
<dbReference type="PANTHER" id="PTHR31876">
    <property type="entry name" value="COV-LIKE PROTEIN 1"/>
    <property type="match status" value="1"/>
</dbReference>
<dbReference type="EMBL" id="JAEMHL010000002">
    <property type="protein sequence ID" value="MBJ6749718.1"/>
    <property type="molecule type" value="Genomic_DNA"/>
</dbReference>
<keyword evidence="1" id="KW-0812">Transmembrane</keyword>
<sequence>MDKIIKHFKGKFITGLFVVVPLGITIFILKFLFNFADGILGSYLDSLLAALINDHSYIPGLGMLTGVIVIYLSGLLATNVMGTRILRWWDELFSRIPLVKSIYNSSKQLTQVFKEGKTSYRRAVFVEWPRTGVRAVGFVTAEVERDGEKLVVVYVPTMPNPTSGFALFFRETEVYDCGMSVEDAVKFVVSGGVVVH</sequence>
<keyword evidence="3" id="KW-1185">Reference proteome</keyword>
<proteinExistence type="predicted"/>
<organism evidence="2 3">
    <name type="scientific">Geomonas anaerohicana</name>
    <dbReference type="NCBI Taxonomy" id="2798583"/>
    <lineage>
        <taxon>Bacteria</taxon>
        <taxon>Pseudomonadati</taxon>
        <taxon>Thermodesulfobacteriota</taxon>
        <taxon>Desulfuromonadia</taxon>
        <taxon>Geobacterales</taxon>
        <taxon>Geobacteraceae</taxon>
        <taxon>Geomonas</taxon>
    </lineage>
</organism>
<dbReference type="Pfam" id="PF04367">
    <property type="entry name" value="DUF502"/>
    <property type="match status" value="1"/>
</dbReference>
<accession>A0ABS0YBP1</accession>